<dbReference type="GO" id="GO:0031179">
    <property type="term" value="P:peptide modification"/>
    <property type="evidence" value="ECO:0007669"/>
    <property type="project" value="InterPro"/>
</dbReference>
<dbReference type="SUPFAM" id="SSF158745">
    <property type="entry name" value="LanC-like"/>
    <property type="match status" value="1"/>
</dbReference>
<dbReference type="SMART" id="SM01260">
    <property type="entry name" value="LANC_like"/>
    <property type="match status" value="1"/>
</dbReference>
<dbReference type="SMART" id="SM00220">
    <property type="entry name" value="S_TKc"/>
    <property type="match status" value="1"/>
</dbReference>
<feature type="domain" description="Protein kinase" evidence="1">
    <location>
        <begin position="230"/>
        <end position="488"/>
    </location>
</feature>
<dbReference type="PROSITE" id="PS50011">
    <property type="entry name" value="PROTEIN_KINASE_DOM"/>
    <property type="match status" value="1"/>
</dbReference>
<reference evidence="3 5" key="2">
    <citation type="submission" date="2020-05" db="EMBL/GenBank/DDBJ databases">
        <title>Draft Genome Sequence of Bifidobacterium longum subsp. Infantis BI-G201, a Commercialization Strain.</title>
        <authorList>
            <person name="Song J."/>
            <person name="Xu Y."/>
            <person name="Han D."/>
            <person name="Teng Q."/>
            <person name="Jiang D."/>
            <person name="Liu Q."/>
        </authorList>
    </citation>
    <scope>NUCLEOTIDE SEQUENCE [LARGE SCALE GENOMIC DNA]</scope>
    <source>
        <strain evidence="3 5">BI-G201</strain>
    </source>
</reference>
<dbReference type="EMBL" id="CP010411">
    <property type="protein sequence ID" value="ALE09237.1"/>
    <property type="molecule type" value="Genomic_DNA"/>
</dbReference>
<dbReference type="GO" id="GO:0005524">
    <property type="term" value="F:ATP binding"/>
    <property type="evidence" value="ECO:0007669"/>
    <property type="project" value="InterPro"/>
</dbReference>
<dbReference type="InterPro" id="IPR011009">
    <property type="entry name" value="Kinase-like_dom_sf"/>
</dbReference>
<dbReference type="InterPro" id="IPR057929">
    <property type="entry name" value="RamC_N"/>
</dbReference>
<dbReference type="InterPro" id="IPR053524">
    <property type="entry name" value="Aerial_hyphae_peptide-synth"/>
</dbReference>
<proteinExistence type="predicted"/>
<organism evidence="2 4">
    <name type="scientific">Bifidobacterium longum subsp. infantis</name>
    <dbReference type="NCBI Taxonomy" id="1682"/>
    <lineage>
        <taxon>Bacteria</taxon>
        <taxon>Bacillati</taxon>
        <taxon>Actinomycetota</taxon>
        <taxon>Actinomycetes</taxon>
        <taxon>Bifidobacteriales</taxon>
        <taxon>Bifidobacteriaceae</taxon>
        <taxon>Bifidobacterium</taxon>
    </lineage>
</organism>
<evidence type="ECO:0000313" key="4">
    <source>
        <dbReference type="Proteomes" id="UP000067206"/>
    </source>
</evidence>
<dbReference type="Pfam" id="PF25816">
    <property type="entry name" value="RamC_N"/>
    <property type="match status" value="1"/>
</dbReference>
<reference evidence="2 4" key="1">
    <citation type="submission" date="2014-12" db="EMBL/GenBank/DDBJ databases">
        <title>Complete genome sequence of Bifidobacterium longum subsp. infantis BT1.</title>
        <authorList>
            <person name="Kim J.F."/>
            <person name="Kwak M.-J."/>
        </authorList>
    </citation>
    <scope>NUCLEOTIDE SEQUENCE [LARGE SCALE GENOMIC DNA]</scope>
    <source>
        <strain evidence="2 4">BT1</strain>
    </source>
</reference>
<dbReference type="Proteomes" id="UP000067206">
    <property type="component" value="Chromosome"/>
</dbReference>
<evidence type="ECO:0000259" key="1">
    <source>
        <dbReference type="PROSITE" id="PS50011"/>
    </source>
</evidence>
<dbReference type="NCBIfam" id="NF038151">
    <property type="entry name" value="lanthi_synth_III"/>
    <property type="match status" value="1"/>
</dbReference>
<dbReference type="Proteomes" id="UP000551316">
    <property type="component" value="Unassembled WGS sequence"/>
</dbReference>
<sequence length="885" mass="99875">MIGEEDYLESITKQSPFFVDHASMLPSMKRDHWIAESLIPDTWYVTRREPWTYVSSPNGKMRVNGWKIHLSATKENAEKILAEVIQICCKYNTTFKFQSSHRDFLNCNGKAANRSGSGKFITIYPSTNDELEKIVGDLYPLIKDEKGPYILSDIRYKQSPIFFRYGGFIDLRREDENNDYISMIPDQSGILVADKRLPHFIHPAEGIDKPKCVEISLNEYMKNIPTDLDNYEIKAVHFSNSGGVYRATNKKNEIALLKEARPYAGLDARQRDAIERLSIEWKMLNLLKNTGIAPKPYRRFNAWEHGYIEMEWLNEITLNHWLSENYPYQCENDHTNQLMQYRSDINTIATSIINAVKIIHRTGYVHGDIHLGNIMINPKTMSIHFIDFEDGRTLDSKEISAHNAMGFHPPLGCSAQEADWFAVSRVLACLCYANTSICMLSPDHWIRVKNNISKKFGMEYINLLKDVESRCPCASGVSDVPLTPDAHLTQFTPRFSFNLLSHPDSLSLVKTEIINGIFHTRHKLPGKLYPGDVTRGSIWGASNVSSGAAGILMSLHRANSIINSDDVQWMKDMIHGFAQSNQSDFGLYTGLSGIGLVAFELGELETAHELLFSTYEHWKETRNLDLNGGLAGQGLALISYGMATDDKRYFHEAIALGHRIAQWMESNQIASIKQGGLLHGWSGIALFWLALSRIDIEHNPAYIRRALNCICRDLDNTVIEPNGMRGIKDKHNRSLPYLADGSAGLIVAISIARIALHDDSLFHKEWDSLIAACSSSQYAFSGLNNGIAGILVANHFASTWSPQTTQTNNRLLDELNDYSLSWENTLQFPGDSYLRLSSDYSTGSAGILTALNVLTHNLWDLFPLPNAKDLFCGRSAEQNSRKEQQ</sequence>
<dbReference type="Gene3D" id="1.10.510.10">
    <property type="entry name" value="Transferase(Phosphotransferase) domain 1"/>
    <property type="match status" value="1"/>
</dbReference>
<dbReference type="PATRIC" id="fig|1682.24.peg.1173"/>
<dbReference type="AlphaFoldDB" id="A0A0M4MEH0"/>
<evidence type="ECO:0000313" key="5">
    <source>
        <dbReference type="Proteomes" id="UP000551316"/>
    </source>
</evidence>
<accession>A0A0M4MEH0</accession>
<name>A0A0M4MEH0_BIFLI</name>
<dbReference type="RefSeq" id="WP_080684900.1">
    <property type="nucleotide sequence ID" value="NZ_CABHMO010000001.1"/>
</dbReference>
<dbReference type="InterPro" id="IPR007822">
    <property type="entry name" value="LANC-like"/>
</dbReference>
<dbReference type="CDD" id="cd04791">
    <property type="entry name" value="LanC_SerThrkinase"/>
    <property type="match status" value="1"/>
</dbReference>
<dbReference type="GO" id="GO:0004672">
    <property type="term" value="F:protein kinase activity"/>
    <property type="evidence" value="ECO:0007669"/>
    <property type="project" value="InterPro"/>
</dbReference>
<evidence type="ECO:0000313" key="3">
    <source>
        <dbReference type="EMBL" id="NQX51904.1"/>
    </source>
</evidence>
<dbReference type="Gene3D" id="1.50.10.20">
    <property type="match status" value="1"/>
</dbReference>
<dbReference type="SUPFAM" id="SSF56112">
    <property type="entry name" value="Protein kinase-like (PK-like)"/>
    <property type="match status" value="1"/>
</dbReference>
<dbReference type="InterPro" id="IPR058053">
    <property type="entry name" value="RamC_C"/>
</dbReference>
<dbReference type="Pfam" id="PF00069">
    <property type="entry name" value="Pkinase"/>
    <property type="match status" value="1"/>
</dbReference>
<gene>
    <name evidence="3" type="ORF">HNS28_10955</name>
    <name evidence="2" type="ORF">RY67_1207</name>
</gene>
<protein>
    <submittedName>
        <fullName evidence="2 3">Lanthionine synthetase C family protein</fullName>
    </submittedName>
</protein>
<keyword evidence="3" id="KW-0418">Kinase</keyword>
<keyword evidence="3" id="KW-0808">Transferase</keyword>
<evidence type="ECO:0000313" key="2">
    <source>
        <dbReference type="EMBL" id="ALE09237.1"/>
    </source>
</evidence>
<dbReference type="EMBL" id="JABNND010000034">
    <property type="protein sequence ID" value="NQX51904.1"/>
    <property type="molecule type" value="Genomic_DNA"/>
</dbReference>
<dbReference type="InterPro" id="IPR000719">
    <property type="entry name" value="Prot_kinase_dom"/>
</dbReference>